<sequence>METMEKTEIIKVLQQLGVGFGNLIATMENIPLGYQPKFPDQTGLLVRAAGNCTVNVCGNYVRAWHFLGCFACCVLCYGCLLLSDYGQHQQGVPLKFRNDLDLDEEGYIYFTDNNIKYQRRTITIALYPCEEHICSPLLFKFVKPTGVSKVHWCQEELAAGAIYSGGASDLEENIESNSE</sequence>
<dbReference type="Gene3D" id="2.120.10.30">
    <property type="entry name" value="TolB, C-terminal domain"/>
    <property type="match status" value="1"/>
</dbReference>
<protein>
    <submittedName>
        <fullName evidence="1">Inter-alpha-trypsin inhibitor heavy chain-related protein</fullName>
    </submittedName>
</protein>
<organism evidence="1 2">
    <name type="scientific">Tanacetum coccineum</name>
    <dbReference type="NCBI Taxonomy" id="301880"/>
    <lineage>
        <taxon>Eukaryota</taxon>
        <taxon>Viridiplantae</taxon>
        <taxon>Streptophyta</taxon>
        <taxon>Embryophyta</taxon>
        <taxon>Tracheophyta</taxon>
        <taxon>Spermatophyta</taxon>
        <taxon>Magnoliopsida</taxon>
        <taxon>eudicotyledons</taxon>
        <taxon>Gunneridae</taxon>
        <taxon>Pentapetalae</taxon>
        <taxon>asterids</taxon>
        <taxon>campanulids</taxon>
        <taxon>Asterales</taxon>
        <taxon>Asteraceae</taxon>
        <taxon>Asteroideae</taxon>
        <taxon>Anthemideae</taxon>
        <taxon>Anthemidinae</taxon>
        <taxon>Tanacetum</taxon>
    </lineage>
</organism>
<reference evidence="1" key="1">
    <citation type="journal article" date="2022" name="Int. J. Mol. Sci.">
        <title>Draft Genome of Tanacetum Coccineum: Genomic Comparison of Closely Related Tanacetum-Family Plants.</title>
        <authorList>
            <person name="Yamashiro T."/>
            <person name="Shiraishi A."/>
            <person name="Nakayama K."/>
            <person name="Satake H."/>
        </authorList>
    </citation>
    <scope>NUCLEOTIDE SEQUENCE</scope>
</reference>
<dbReference type="Proteomes" id="UP001151760">
    <property type="component" value="Unassembled WGS sequence"/>
</dbReference>
<comment type="caution">
    <text evidence="1">The sequence shown here is derived from an EMBL/GenBank/DDBJ whole genome shotgun (WGS) entry which is preliminary data.</text>
</comment>
<evidence type="ECO:0000313" key="1">
    <source>
        <dbReference type="EMBL" id="GJT22373.1"/>
    </source>
</evidence>
<gene>
    <name evidence="1" type="ORF">Tco_0892310</name>
</gene>
<keyword evidence="2" id="KW-1185">Reference proteome</keyword>
<dbReference type="InterPro" id="IPR011042">
    <property type="entry name" value="6-blade_b-propeller_TolB-like"/>
</dbReference>
<proteinExistence type="predicted"/>
<accession>A0ABQ5C6X8</accession>
<evidence type="ECO:0000313" key="2">
    <source>
        <dbReference type="Proteomes" id="UP001151760"/>
    </source>
</evidence>
<dbReference type="EMBL" id="BQNB010013963">
    <property type="protein sequence ID" value="GJT22373.1"/>
    <property type="molecule type" value="Genomic_DNA"/>
</dbReference>
<reference evidence="1" key="2">
    <citation type="submission" date="2022-01" db="EMBL/GenBank/DDBJ databases">
        <authorList>
            <person name="Yamashiro T."/>
            <person name="Shiraishi A."/>
            <person name="Satake H."/>
            <person name="Nakayama K."/>
        </authorList>
    </citation>
    <scope>NUCLEOTIDE SEQUENCE</scope>
</reference>
<name>A0ABQ5C6X8_9ASTR</name>